<dbReference type="Proteomes" id="UP000198539">
    <property type="component" value="Unassembled WGS sequence"/>
</dbReference>
<dbReference type="AlphaFoldDB" id="A0A1H2W4L7"/>
<dbReference type="PIRSF" id="PIRSF017082">
    <property type="entry name" value="YflP"/>
    <property type="match status" value="1"/>
</dbReference>
<evidence type="ECO:0000256" key="1">
    <source>
        <dbReference type="ARBA" id="ARBA00006987"/>
    </source>
</evidence>
<reference evidence="3 4" key="1">
    <citation type="submission" date="2016-10" db="EMBL/GenBank/DDBJ databases">
        <authorList>
            <person name="de Groot N.N."/>
        </authorList>
    </citation>
    <scope>NUCLEOTIDE SEQUENCE [LARGE SCALE GENOMIC DNA]</scope>
    <source>
        <strain evidence="3 4">CGMCC 1.8894</strain>
    </source>
</reference>
<feature type="chain" id="PRO_5011507472" evidence="2">
    <location>
        <begin position="22"/>
        <end position="319"/>
    </location>
</feature>
<dbReference type="STRING" id="564137.SAMN04488238_103259"/>
<dbReference type="Pfam" id="PF03401">
    <property type="entry name" value="TctC"/>
    <property type="match status" value="1"/>
</dbReference>
<gene>
    <name evidence="3" type="ORF">SAMN04488238_103259</name>
</gene>
<comment type="similarity">
    <text evidence="1">Belongs to the UPF0065 (bug) family.</text>
</comment>
<feature type="signal peptide" evidence="2">
    <location>
        <begin position="1"/>
        <end position="21"/>
    </location>
</feature>
<evidence type="ECO:0000313" key="3">
    <source>
        <dbReference type="EMBL" id="SDW75184.1"/>
    </source>
</evidence>
<dbReference type="Gene3D" id="3.40.190.150">
    <property type="entry name" value="Bordetella uptake gene, domain 1"/>
    <property type="match status" value="1"/>
</dbReference>
<proteinExistence type="inferred from homology"/>
<sequence length="319" mass="32376">MIRNLLVALPLTLALAAPSLAQEFPDRAMRIVHGFGAGGNADSVSRIMAEAISVDLGEPVVVESRPGAGGTVASGYVAGEAPDGYTMQLLVGGHAVSAALYNELPYDSVSDFTFLSTLGQFPFFVAARAGEYESIAALIAAARAEPGSIVVGHSGVGSTQNLTGELLDLQTGGEFIHVPYQGGAAASTALMGGEVDLIIDAGTVITGQADAGVFDILAVTSAERWPDAPDVPTLSETVAPGFDVVSWTALGAPAGVPDDVVAVLSASIANALAQPDVQERITALGAAPGGSTGAELQALIERQIAVWTEVIDAAGIERR</sequence>
<dbReference type="Gene3D" id="3.40.190.10">
    <property type="entry name" value="Periplasmic binding protein-like II"/>
    <property type="match status" value="1"/>
</dbReference>
<dbReference type="InterPro" id="IPR005064">
    <property type="entry name" value="BUG"/>
</dbReference>
<dbReference type="PANTHER" id="PTHR42928:SF5">
    <property type="entry name" value="BLR1237 PROTEIN"/>
    <property type="match status" value="1"/>
</dbReference>
<protein>
    <submittedName>
        <fullName evidence="3">Tripartite-type tricarboxylate transporter, receptor component TctC</fullName>
    </submittedName>
</protein>
<keyword evidence="4" id="KW-1185">Reference proteome</keyword>
<keyword evidence="2" id="KW-0732">Signal</keyword>
<evidence type="ECO:0000256" key="2">
    <source>
        <dbReference type="SAM" id="SignalP"/>
    </source>
</evidence>
<dbReference type="SUPFAM" id="SSF53850">
    <property type="entry name" value="Periplasmic binding protein-like II"/>
    <property type="match status" value="1"/>
</dbReference>
<dbReference type="OrthoDB" id="9780943at2"/>
<dbReference type="InterPro" id="IPR042100">
    <property type="entry name" value="Bug_dom1"/>
</dbReference>
<evidence type="ECO:0000313" key="4">
    <source>
        <dbReference type="Proteomes" id="UP000198539"/>
    </source>
</evidence>
<dbReference type="EMBL" id="FNOM01000003">
    <property type="protein sequence ID" value="SDW75184.1"/>
    <property type="molecule type" value="Genomic_DNA"/>
</dbReference>
<dbReference type="PANTHER" id="PTHR42928">
    <property type="entry name" value="TRICARBOXYLATE-BINDING PROTEIN"/>
    <property type="match status" value="1"/>
</dbReference>
<accession>A0A1H2W4L7</accession>
<name>A0A1H2W4L7_9RHOB</name>
<organism evidence="3 4">
    <name type="scientific">Roseicitreum antarcticum</name>
    <dbReference type="NCBI Taxonomy" id="564137"/>
    <lineage>
        <taxon>Bacteria</taxon>
        <taxon>Pseudomonadati</taxon>
        <taxon>Pseudomonadota</taxon>
        <taxon>Alphaproteobacteria</taxon>
        <taxon>Rhodobacterales</taxon>
        <taxon>Paracoccaceae</taxon>
        <taxon>Roseicitreum</taxon>
    </lineage>
</organism>
<keyword evidence="3" id="KW-0675">Receptor</keyword>
<dbReference type="RefSeq" id="WP_092886761.1">
    <property type="nucleotide sequence ID" value="NZ_CP061498.1"/>
</dbReference>